<dbReference type="RefSeq" id="WP_148073517.1">
    <property type="nucleotide sequence ID" value="NZ_CP042913.1"/>
</dbReference>
<evidence type="ECO:0000313" key="1">
    <source>
        <dbReference type="EMBL" id="QEG34945.1"/>
    </source>
</evidence>
<proteinExistence type="predicted"/>
<dbReference type="InterPro" id="IPR027417">
    <property type="entry name" value="P-loop_NTPase"/>
</dbReference>
<dbReference type="Gene3D" id="3.40.50.300">
    <property type="entry name" value="P-loop containing nucleotide triphosphate hydrolases"/>
    <property type="match status" value="1"/>
</dbReference>
<evidence type="ECO:0000313" key="2">
    <source>
        <dbReference type="Proteomes" id="UP000323917"/>
    </source>
</evidence>
<dbReference type="KEGG" id="bgok:Pr1d_22340"/>
<keyword evidence="2" id="KW-1185">Reference proteome</keyword>
<organism evidence="1 2">
    <name type="scientific">Bythopirellula goksoeyrii</name>
    <dbReference type="NCBI Taxonomy" id="1400387"/>
    <lineage>
        <taxon>Bacteria</taxon>
        <taxon>Pseudomonadati</taxon>
        <taxon>Planctomycetota</taxon>
        <taxon>Planctomycetia</taxon>
        <taxon>Pirellulales</taxon>
        <taxon>Lacipirellulaceae</taxon>
        <taxon>Bythopirellula</taxon>
    </lineage>
</organism>
<dbReference type="AlphaFoldDB" id="A0A5B9QBJ9"/>
<reference evidence="1 2" key="1">
    <citation type="submission" date="2019-08" db="EMBL/GenBank/DDBJ databases">
        <title>Deep-cultivation of Planctomycetes and their phenomic and genomic characterization uncovers novel biology.</title>
        <authorList>
            <person name="Wiegand S."/>
            <person name="Jogler M."/>
            <person name="Boedeker C."/>
            <person name="Pinto D."/>
            <person name="Vollmers J."/>
            <person name="Rivas-Marin E."/>
            <person name="Kohn T."/>
            <person name="Peeters S.H."/>
            <person name="Heuer A."/>
            <person name="Rast P."/>
            <person name="Oberbeckmann S."/>
            <person name="Bunk B."/>
            <person name="Jeske O."/>
            <person name="Meyerdierks A."/>
            <person name="Storesund J.E."/>
            <person name="Kallscheuer N."/>
            <person name="Luecker S."/>
            <person name="Lage O.M."/>
            <person name="Pohl T."/>
            <person name="Merkel B.J."/>
            <person name="Hornburger P."/>
            <person name="Mueller R.-W."/>
            <person name="Bruemmer F."/>
            <person name="Labrenz M."/>
            <person name="Spormann A.M."/>
            <person name="Op den Camp H."/>
            <person name="Overmann J."/>
            <person name="Amann R."/>
            <person name="Jetten M.S.M."/>
            <person name="Mascher T."/>
            <person name="Medema M.H."/>
            <person name="Devos D.P."/>
            <person name="Kaster A.-K."/>
            <person name="Ovreas L."/>
            <person name="Rohde M."/>
            <person name="Galperin M.Y."/>
            <person name="Jogler C."/>
        </authorList>
    </citation>
    <scope>NUCLEOTIDE SEQUENCE [LARGE SCALE GENOMIC DNA]</scope>
    <source>
        <strain evidence="1 2">Pr1d</strain>
    </source>
</reference>
<dbReference type="OrthoDB" id="9783370at2"/>
<gene>
    <name evidence="1" type="ORF">Pr1d_22340</name>
</gene>
<dbReference type="EMBL" id="CP042913">
    <property type="protein sequence ID" value="QEG34945.1"/>
    <property type="molecule type" value="Genomic_DNA"/>
</dbReference>
<evidence type="ECO:0008006" key="3">
    <source>
        <dbReference type="Google" id="ProtNLM"/>
    </source>
</evidence>
<name>A0A5B9QBJ9_9BACT</name>
<accession>A0A5B9QBJ9</accession>
<dbReference type="SUPFAM" id="SSF52540">
    <property type="entry name" value="P-loop containing nucleoside triphosphate hydrolases"/>
    <property type="match status" value="1"/>
</dbReference>
<sequence>MASEILEAPIPVPNAQQTVEKRLHTPEGSPVRFIPPEPAEIEDTGLQAHDLEVLILKLLLKRGTVTGRTIAESMHLPRHIIQQPLERLRSELMIAIKGSSGLEDFVFQLTEAGFDRARREDQHCSYAGAAPVSLDAYMAAISKQSIQLSSLTMEKLRSAFSEMCLSENLLSQLGQAINDGRGLFLFGPPGNGKTCLSELVVSAFGEYLWIPRTVTIDGELVRLYDPRSHEAVELPQLKDISYDRRWILIRRPTIVVGGELTMQQLDLQVNPQTGISEAPVQLRANGGALVIDDFGRQRMPTSELLNRLIVPMEKHHDYLNLSSGRQIAVPFDMLIVFSTNLEPSDLVDEAFLRRIPYKIEVEGPTTEEYVALFHELASKIDCQCDPEAVDYLLEKHYLPSQRPLRFCHPRDLLRQIRNYCEFHNQPLAVTRQTVDVAVKNYFAGL</sequence>
<protein>
    <recommendedName>
        <fullName evidence="3">AAA+ ATPase domain-containing protein</fullName>
    </recommendedName>
</protein>
<dbReference type="Proteomes" id="UP000323917">
    <property type="component" value="Chromosome"/>
</dbReference>